<name>A0A076EE29_RHOOP</name>
<comment type="similarity">
    <text evidence="2">Belongs to the thioredoxin family.</text>
</comment>
<feature type="domain" description="Thioredoxin" evidence="8">
    <location>
        <begin position="6"/>
        <end position="141"/>
    </location>
</feature>
<dbReference type="AlphaFoldDB" id="A0A076EE29"/>
<dbReference type="CDD" id="cd02947">
    <property type="entry name" value="TRX_family"/>
    <property type="match status" value="1"/>
</dbReference>
<dbReference type="InterPro" id="IPR005746">
    <property type="entry name" value="Thioredoxin"/>
</dbReference>
<sequence>MESEKVKCPHCGKVNKVPASGDGRPRCGNCHEPLPWIASAGDGDFAEVAEKSSVPVLVDLWATWCGPCRMVSPALEQLARERAGQIKLVKVDVDAAPQTAERFTVRAVPTLLVMDRGEVLARQAGAAPVPQLRTWLDQALSENAGKEAKS</sequence>
<dbReference type="NCBIfam" id="TIGR01068">
    <property type="entry name" value="thioredoxin"/>
    <property type="match status" value="1"/>
</dbReference>
<dbReference type="eggNOG" id="COG3118">
    <property type="taxonomic scope" value="Bacteria"/>
</dbReference>
<keyword evidence="3" id="KW-0813">Transport</keyword>
<dbReference type="Gene3D" id="3.40.30.10">
    <property type="entry name" value="Glutaredoxin"/>
    <property type="match status" value="1"/>
</dbReference>
<proteinExistence type="inferred from homology"/>
<dbReference type="Pfam" id="PF00085">
    <property type="entry name" value="Thioredoxin"/>
    <property type="match status" value="1"/>
</dbReference>
<dbReference type="SUPFAM" id="SSF52833">
    <property type="entry name" value="Thioredoxin-like"/>
    <property type="match status" value="1"/>
</dbReference>
<protein>
    <recommendedName>
        <fullName evidence="7">Thioredoxin</fullName>
    </recommendedName>
</protein>
<keyword evidence="6" id="KW-0676">Redox-active center</keyword>
<dbReference type="InterPro" id="IPR013766">
    <property type="entry name" value="Thioredoxin_domain"/>
</dbReference>
<dbReference type="RefSeq" id="WP_037227180.1">
    <property type="nucleotide sequence ID" value="NZ_CP008947.1"/>
</dbReference>
<comment type="function">
    <text evidence="1">Participates in various redox reactions through the reversible oxidation of its active center dithiol to a disulfide and catalyzes dithiol-disulfide exchange reactions.</text>
</comment>
<dbReference type="PROSITE" id="PS00194">
    <property type="entry name" value="THIOREDOXIN_1"/>
    <property type="match status" value="1"/>
</dbReference>
<dbReference type="EMBL" id="CP008947">
    <property type="protein sequence ID" value="AII03328.1"/>
    <property type="molecule type" value="Genomic_DNA"/>
</dbReference>
<evidence type="ECO:0000256" key="6">
    <source>
        <dbReference type="ARBA" id="ARBA00023284"/>
    </source>
</evidence>
<accession>A0A076EE29</accession>
<evidence type="ECO:0000256" key="1">
    <source>
        <dbReference type="ARBA" id="ARBA00003318"/>
    </source>
</evidence>
<dbReference type="PROSITE" id="PS51352">
    <property type="entry name" value="THIOREDOXIN_2"/>
    <property type="match status" value="1"/>
</dbReference>
<dbReference type="Gene3D" id="2.30.30.380">
    <property type="entry name" value="Zn-finger domain of Sec23/24"/>
    <property type="match status" value="1"/>
</dbReference>
<dbReference type="InterPro" id="IPR036249">
    <property type="entry name" value="Thioredoxin-like_sf"/>
</dbReference>
<dbReference type="Proteomes" id="UP000028488">
    <property type="component" value="Chromosome"/>
</dbReference>
<organism evidence="9 10">
    <name type="scientific">Rhodococcus opacus</name>
    <name type="common">Nocardia opaca</name>
    <dbReference type="NCBI Taxonomy" id="37919"/>
    <lineage>
        <taxon>Bacteria</taxon>
        <taxon>Bacillati</taxon>
        <taxon>Actinomycetota</taxon>
        <taxon>Actinomycetes</taxon>
        <taxon>Mycobacteriales</taxon>
        <taxon>Nocardiaceae</taxon>
        <taxon>Rhodococcus</taxon>
    </lineage>
</organism>
<evidence type="ECO:0000259" key="8">
    <source>
        <dbReference type="PROSITE" id="PS51352"/>
    </source>
</evidence>
<evidence type="ECO:0000256" key="7">
    <source>
        <dbReference type="NCBIfam" id="TIGR01068"/>
    </source>
</evidence>
<gene>
    <name evidence="9" type="ORF">EP51_01155</name>
</gene>
<evidence type="ECO:0000256" key="5">
    <source>
        <dbReference type="ARBA" id="ARBA00023157"/>
    </source>
</evidence>
<dbReference type="GO" id="GO:0015035">
    <property type="term" value="F:protein-disulfide reductase activity"/>
    <property type="evidence" value="ECO:0007669"/>
    <property type="project" value="UniProtKB-UniRule"/>
</dbReference>
<dbReference type="PANTHER" id="PTHR45663">
    <property type="entry name" value="GEO12009P1"/>
    <property type="match status" value="1"/>
</dbReference>
<dbReference type="InterPro" id="IPR017937">
    <property type="entry name" value="Thioredoxin_CS"/>
</dbReference>
<evidence type="ECO:0000256" key="3">
    <source>
        <dbReference type="ARBA" id="ARBA00022448"/>
    </source>
</evidence>
<dbReference type="GO" id="GO:0005737">
    <property type="term" value="C:cytoplasm"/>
    <property type="evidence" value="ECO:0007669"/>
    <property type="project" value="TreeGrafter"/>
</dbReference>
<keyword evidence="5" id="KW-1015">Disulfide bond</keyword>
<evidence type="ECO:0000313" key="9">
    <source>
        <dbReference type="EMBL" id="AII03328.1"/>
    </source>
</evidence>
<dbReference type="PRINTS" id="PR00421">
    <property type="entry name" value="THIOREDOXIN"/>
</dbReference>
<dbReference type="FunFam" id="3.40.30.10:FF:000001">
    <property type="entry name" value="Thioredoxin"/>
    <property type="match status" value="1"/>
</dbReference>
<keyword evidence="4" id="KW-0249">Electron transport</keyword>
<evidence type="ECO:0000256" key="4">
    <source>
        <dbReference type="ARBA" id="ARBA00022982"/>
    </source>
</evidence>
<evidence type="ECO:0000256" key="2">
    <source>
        <dbReference type="ARBA" id="ARBA00008987"/>
    </source>
</evidence>
<reference evidence="9 10" key="1">
    <citation type="submission" date="2014-07" db="EMBL/GenBank/DDBJ databases">
        <title>Genome Sequence of Rhodococcus opacus Strain R7, a Biodegrader of Mono- and Polycyclic Aromatic Hydrocarbons.</title>
        <authorList>
            <person name="Di Gennaro P."/>
            <person name="Zampolli J."/>
            <person name="Presti I."/>
            <person name="Cappelletti M."/>
            <person name="D'Ursi P."/>
            <person name="Orro A."/>
            <person name="Mezzelani A."/>
            <person name="Milanesi L."/>
        </authorList>
    </citation>
    <scope>NUCLEOTIDE SEQUENCE [LARGE SCALE GENOMIC DNA]</scope>
    <source>
        <strain evidence="9 10">R7</strain>
    </source>
</reference>
<evidence type="ECO:0000313" key="10">
    <source>
        <dbReference type="Proteomes" id="UP000028488"/>
    </source>
</evidence>
<dbReference type="PANTHER" id="PTHR45663:SF11">
    <property type="entry name" value="GEO12009P1"/>
    <property type="match status" value="1"/>
</dbReference>